<evidence type="ECO:0008006" key="11">
    <source>
        <dbReference type="Google" id="ProtNLM"/>
    </source>
</evidence>
<dbReference type="Pfam" id="PF00063">
    <property type="entry name" value="Myosin_head"/>
    <property type="match status" value="1"/>
</dbReference>
<feature type="binding site" evidence="7">
    <location>
        <begin position="136"/>
        <end position="143"/>
    </location>
    <ligand>
        <name>ATP</name>
        <dbReference type="ChEBI" id="CHEBI:30616"/>
    </ligand>
</feature>
<evidence type="ECO:0000256" key="7">
    <source>
        <dbReference type="PROSITE-ProRule" id="PRU00782"/>
    </source>
</evidence>
<gene>
    <name evidence="10" type="ORF">DMN91_000219</name>
</gene>
<reference evidence="10" key="2">
    <citation type="submission" date="2018-07" db="EMBL/GenBank/DDBJ databases">
        <authorList>
            <person name="Mckenzie S.K."/>
            <person name="Kronauer D.J.C."/>
        </authorList>
    </citation>
    <scope>NUCLEOTIDE SEQUENCE</scope>
    <source>
        <strain evidence="10">Clonal line C1</strain>
    </source>
</reference>
<dbReference type="PROSITE" id="PS51757">
    <property type="entry name" value="TH1"/>
    <property type="match status" value="1"/>
</dbReference>
<dbReference type="PRINTS" id="PR00193">
    <property type="entry name" value="MYOSINHEAVY"/>
</dbReference>
<dbReference type="GO" id="GO:0060972">
    <property type="term" value="P:left/right pattern formation"/>
    <property type="evidence" value="ECO:0007669"/>
    <property type="project" value="UniProtKB-ARBA"/>
</dbReference>
<dbReference type="GO" id="GO:0007015">
    <property type="term" value="P:actin filament organization"/>
    <property type="evidence" value="ECO:0007669"/>
    <property type="project" value="TreeGrafter"/>
</dbReference>
<evidence type="ECO:0000256" key="6">
    <source>
        <dbReference type="ARBA" id="ARBA00023203"/>
    </source>
</evidence>
<dbReference type="GO" id="GO:0007560">
    <property type="term" value="P:imaginal disc morphogenesis"/>
    <property type="evidence" value="ECO:0007669"/>
    <property type="project" value="UniProtKB-ARBA"/>
</dbReference>
<dbReference type="Gene3D" id="1.10.10.820">
    <property type="match status" value="1"/>
</dbReference>
<dbReference type="PROSITE" id="PS51456">
    <property type="entry name" value="MYOSIN_MOTOR"/>
    <property type="match status" value="1"/>
</dbReference>
<dbReference type="Gene3D" id="6.20.240.20">
    <property type="match status" value="1"/>
</dbReference>
<keyword evidence="4 7" id="KW-0518">Myosin</keyword>
<dbReference type="Pfam" id="PF06017">
    <property type="entry name" value="Myosin_TH1"/>
    <property type="match status" value="1"/>
</dbReference>
<dbReference type="FunFam" id="1.10.10.820:FF:000001">
    <property type="entry name" value="Myosin heavy chain"/>
    <property type="match status" value="1"/>
</dbReference>
<dbReference type="PANTHER" id="PTHR13140">
    <property type="entry name" value="MYOSIN"/>
    <property type="match status" value="1"/>
</dbReference>
<keyword evidence="2 7" id="KW-0547">Nucleotide-binding</keyword>
<dbReference type="CDD" id="cd01378">
    <property type="entry name" value="MYSc_Myo1"/>
    <property type="match status" value="1"/>
</dbReference>
<dbReference type="PROSITE" id="PS50096">
    <property type="entry name" value="IQ"/>
    <property type="match status" value="2"/>
</dbReference>
<dbReference type="InterPro" id="IPR001609">
    <property type="entry name" value="Myosin_head_motor_dom-like"/>
</dbReference>
<dbReference type="InterPro" id="IPR036961">
    <property type="entry name" value="Kinesin_motor_dom_sf"/>
</dbReference>
<dbReference type="Gene3D" id="3.40.850.10">
    <property type="entry name" value="Kinesin motor domain"/>
    <property type="match status" value="1"/>
</dbReference>
<dbReference type="SUPFAM" id="SSF52540">
    <property type="entry name" value="P-loop containing nucleoside triphosphate hydrolases"/>
    <property type="match status" value="1"/>
</dbReference>
<evidence type="ECO:0000259" key="8">
    <source>
        <dbReference type="PROSITE" id="PS51456"/>
    </source>
</evidence>
<dbReference type="SMART" id="SM00015">
    <property type="entry name" value="IQ"/>
    <property type="match status" value="3"/>
</dbReference>
<dbReference type="InterPro" id="IPR000048">
    <property type="entry name" value="IQ_motif_EF-hand-BS"/>
</dbReference>
<dbReference type="Gene3D" id="1.20.120.720">
    <property type="entry name" value="Myosin VI head, motor domain, U50 subdomain"/>
    <property type="match status" value="1"/>
</dbReference>
<dbReference type="FunFam" id="3.40.850.10:FF:000101">
    <property type="entry name" value="Slow myosin heavy chain 2"/>
    <property type="match status" value="1"/>
</dbReference>
<dbReference type="GO" id="GO:0048731">
    <property type="term" value="P:system development"/>
    <property type="evidence" value="ECO:0007669"/>
    <property type="project" value="UniProtKB-ARBA"/>
</dbReference>
<dbReference type="OrthoDB" id="6108017at2759"/>
<protein>
    <recommendedName>
        <fullName evidence="11">Myosin-IB</fullName>
    </recommendedName>
</protein>
<dbReference type="GO" id="GO:0005902">
    <property type="term" value="C:microvillus"/>
    <property type="evidence" value="ECO:0007669"/>
    <property type="project" value="TreeGrafter"/>
</dbReference>
<dbReference type="EMBL" id="QOIP01000001">
    <property type="protein sequence ID" value="RLU26425.1"/>
    <property type="molecule type" value="Genomic_DNA"/>
</dbReference>
<comment type="caution">
    <text evidence="10">The sequence shown here is derived from an EMBL/GenBank/DDBJ whole genome shotgun (WGS) entry which is preliminary data.</text>
</comment>
<dbReference type="SMART" id="SM00242">
    <property type="entry name" value="MYSc"/>
    <property type="match status" value="1"/>
</dbReference>
<evidence type="ECO:0000313" key="10">
    <source>
        <dbReference type="EMBL" id="RLU26425.1"/>
    </source>
</evidence>
<feature type="domain" description="TH1" evidence="9">
    <location>
        <begin position="704"/>
        <end position="900"/>
    </location>
</feature>
<dbReference type="PANTHER" id="PTHR13140:SF679">
    <property type="entry name" value="UNCONVENTIONAL MYOSIN IC"/>
    <property type="match status" value="1"/>
</dbReference>
<evidence type="ECO:0000256" key="2">
    <source>
        <dbReference type="ARBA" id="ARBA00022741"/>
    </source>
</evidence>
<dbReference type="InterPro" id="IPR036072">
    <property type="entry name" value="MYSc_Myo1"/>
</dbReference>
<dbReference type="AlphaFoldDB" id="A0A3L8E209"/>
<dbReference type="InterPro" id="IPR010926">
    <property type="entry name" value="Myosin_TH1"/>
</dbReference>
<dbReference type="GO" id="GO:0000146">
    <property type="term" value="F:microfilament motor activity"/>
    <property type="evidence" value="ECO:0007669"/>
    <property type="project" value="TreeGrafter"/>
</dbReference>
<evidence type="ECO:0000256" key="4">
    <source>
        <dbReference type="ARBA" id="ARBA00023123"/>
    </source>
</evidence>
<dbReference type="GO" id="GO:0016459">
    <property type="term" value="C:myosin complex"/>
    <property type="evidence" value="ECO:0007669"/>
    <property type="project" value="UniProtKB-KW"/>
</dbReference>
<dbReference type="Gene3D" id="1.20.58.530">
    <property type="match status" value="1"/>
</dbReference>
<dbReference type="GO" id="GO:0005886">
    <property type="term" value="C:plasma membrane"/>
    <property type="evidence" value="ECO:0007669"/>
    <property type="project" value="TreeGrafter"/>
</dbReference>
<dbReference type="GO" id="GO:0051015">
    <property type="term" value="F:actin filament binding"/>
    <property type="evidence" value="ECO:0007669"/>
    <property type="project" value="TreeGrafter"/>
</dbReference>
<proteinExistence type="inferred from homology"/>
<keyword evidence="6 7" id="KW-0009">Actin-binding</keyword>
<dbReference type="GO" id="GO:0009888">
    <property type="term" value="P:tissue development"/>
    <property type="evidence" value="ECO:0007669"/>
    <property type="project" value="UniProtKB-ARBA"/>
</dbReference>
<dbReference type="InterPro" id="IPR027417">
    <property type="entry name" value="P-loop_NTPase"/>
</dbReference>
<sequence>MGLETADTGGGLSKPGAEPEVFKHDRKLLGNMERGLHERDRVGVQDFVLLEDFRSESAFIDNLRKRFKEDLIYTYIGQVLVSVNPYKKLSIYTPETIQYYHRRNFFEAPPHIFALADTAYQSLTKENRDQCILISGESGSGKTEASKKVLEFIAAATGHKKQVEEVNEKLIGSNPVLEAFGLDNIFFQGDPVGGNILNYLLEKSRVVHQSVGERNFHIFYQLLAGADDDTLRKLFLKRNLDTFFYLSNGTKGTVDTIDDANQYREVIRAMKTMEMSQQEQNDLFAIVASVLHMGNVGFTEEEGVAKILKPASVDAVAALLGCDVKRLAKAFTHRTIDAHGDVVVSPLNRELAIYARDALAKAVYDRLFTWLVTRLNKSLQPQTDPRRKMVMGILDIYGFEIFQKNSFEQFCINFCNEKLQQLFIQLTLKSEQEEYLREGIAWENVEYFNNKIICDLIEEKYKGMISLMDEECLRPGEPTDMSFLEKLNEFRLVHYAGDVTYNVRGFLEKNNDLLFRDLREVMSHTTNSITKNVFDVKDLTSKKRPETAITQFKNSLNNLVEILMGKEPSYIRCIKPNDFKMANQFNEKIVLHQVKYLGLMENLRVRRAGFAYRRPYEQFLQRYKSLCSETWPNYHGPAKEGVQMLVCYLGYERDEYRMGNTKLFIRLPKTLFYTEDAFQVKKHEIAAIIQSKWKGILMRRKYLEMRAAAIVFQQYIRRWIAKREAKKRRKAVVTIRRFIQGFITRNGPPTEINVAFIELAKSQWLIRLSKTLPPRVLNNYWPPCPYACRETFKLKHRLPYKAIEELVVTGESDNLLIVRIPPELKKDKGDLILEVPHIIEALTKAIDITSNRSILKIVNTESVSHKLVSGKEGVIEFKTGSTPAISKNRQSGHLLVVASP</sequence>
<feature type="region of interest" description="Actin-binding" evidence="7">
    <location>
        <begin position="556"/>
        <end position="578"/>
    </location>
</feature>
<evidence type="ECO:0000259" key="9">
    <source>
        <dbReference type="PROSITE" id="PS51757"/>
    </source>
</evidence>
<dbReference type="Proteomes" id="UP000279307">
    <property type="component" value="Chromosome 1"/>
</dbReference>
<organism evidence="10">
    <name type="scientific">Ooceraea biroi</name>
    <name type="common">Clonal raider ant</name>
    <name type="synonym">Cerapachys biroi</name>
    <dbReference type="NCBI Taxonomy" id="2015173"/>
    <lineage>
        <taxon>Eukaryota</taxon>
        <taxon>Metazoa</taxon>
        <taxon>Ecdysozoa</taxon>
        <taxon>Arthropoda</taxon>
        <taxon>Hexapoda</taxon>
        <taxon>Insecta</taxon>
        <taxon>Pterygota</taxon>
        <taxon>Neoptera</taxon>
        <taxon>Endopterygota</taxon>
        <taxon>Hymenoptera</taxon>
        <taxon>Apocrita</taxon>
        <taxon>Aculeata</taxon>
        <taxon>Formicoidea</taxon>
        <taxon>Formicidae</taxon>
        <taxon>Dorylinae</taxon>
        <taxon>Ooceraea</taxon>
    </lineage>
</organism>
<dbReference type="GO" id="GO:0005938">
    <property type="term" value="C:cell cortex"/>
    <property type="evidence" value="ECO:0007669"/>
    <property type="project" value="UniProtKB-ARBA"/>
</dbReference>
<evidence type="ECO:0000256" key="1">
    <source>
        <dbReference type="ARBA" id="ARBA00008314"/>
    </source>
</evidence>
<accession>A0A3L8E209</accession>
<dbReference type="GO" id="GO:0045177">
    <property type="term" value="C:apical part of cell"/>
    <property type="evidence" value="ECO:0007669"/>
    <property type="project" value="UniProtKB-ARBA"/>
</dbReference>
<feature type="domain" description="Myosin motor" evidence="8">
    <location>
        <begin position="43"/>
        <end position="679"/>
    </location>
</feature>
<dbReference type="GO" id="GO:0005524">
    <property type="term" value="F:ATP binding"/>
    <property type="evidence" value="ECO:0007669"/>
    <property type="project" value="UniProtKB-UniRule"/>
</dbReference>
<evidence type="ECO:0000256" key="3">
    <source>
        <dbReference type="ARBA" id="ARBA00022840"/>
    </source>
</evidence>
<comment type="similarity">
    <text evidence="1 7">Belongs to the TRAFAC class myosin-kinesin ATPase superfamily. Myosin family.</text>
</comment>
<reference evidence="10" key="1">
    <citation type="journal article" date="2018" name="Genome Res.">
        <title>The genomic architecture and molecular evolution of ant odorant receptors.</title>
        <authorList>
            <person name="McKenzie S.K."/>
            <person name="Kronauer D.J.C."/>
        </authorList>
    </citation>
    <scope>NUCLEOTIDE SEQUENCE [LARGE SCALE GENOMIC DNA]</scope>
    <source>
        <strain evidence="10">Clonal line C1</strain>
    </source>
</reference>
<name>A0A3L8E209_OOCBI</name>
<dbReference type="GO" id="GO:0030048">
    <property type="term" value="P:actin filament-based movement"/>
    <property type="evidence" value="ECO:0007669"/>
    <property type="project" value="TreeGrafter"/>
</dbReference>
<dbReference type="Gene3D" id="1.20.5.190">
    <property type="match status" value="1"/>
</dbReference>
<keyword evidence="5 7" id="KW-0505">Motor protein</keyword>
<evidence type="ECO:0000256" key="5">
    <source>
        <dbReference type="ARBA" id="ARBA00023175"/>
    </source>
</evidence>
<keyword evidence="3 7" id="KW-0067">ATP-binding</keyword>
<dbReference type="GO" id="GO:0006897">
    <property type="term" value="P:endocytosis"/>
    <property type="evidence" value="ECO:0007669"/>
    <property type="project" value="TreeGrafter"/>
</dbReference>